<reference evidence="1 2" key="1">
    <citation type="submission" date="2013-11" db="EMBL/GenBank/DDBJ databases">
        <title>Metagenomic analysis of a methanogenic consortium involved in long chain n-alkane degradation.</title>
        <authorList>
            <person name="Davidova I.A."/>
            <person name="Callaghan A.V."/>
            <person name="Wawrik B."/>
            <person name="Pruitt S."/>
            <person name="Marks C."/>
            <person name="Duncan K.E."/>
            <person name="Suflita J.M."/>
        </authorList>
    </citation>
    <scope>NUCLEOTIDE SEQUENCE [LARGE SCALE GENOMIC DNA]</scope>
    <source>
        <strain evidence="1 2">SPR</strain>
    </source>
</reference>
<dbReference type="STRING" id="1429043.X474_13515"/>
<keyword evidence="2" id="KW-1185">Reference proteome</keyword>
<proteinExistence type="predicted"/>
<evidence type="ECO:0000313" key="2">
    <source>
        <dbReference type="Proteomes" id="UP000032233"/>
    </source>
</evidence>
<comment type="caution">
    <text evidence="1">The sequence shown here is derived from an EMBL/GenBank/DDBJ whole genome shotgun (WGS) entry which is preliminary data.</text>
</comment>
<dbReference type="AlphaFoldDB" id="A0A0D2HSL3"/>
<gene>
    <name evidence="1" type="ORF">X474_13515</name>
</gene>
<dbReference type="EMBL" id="AZAC01000015">
    <property type="protein sequence ID" value="KIX13498.1"/>
    <property type="molecule type" value="Genomic_DNA"/>
</dbReference>
<dbReference type="InParanoid" id="A0A0D2HSL3"/>
<organism evidence="1 2">
    <name type="scientific">Dethiosulfatarculus sandiegensis</name>
    <dbReference type="NCBI Taxonomy" id="1429043"/>
    <lineage>
        <taxon>Bacteria</taxon>
        <taxon>Pseudomonadati</taxon>
        <taxon>Thermodesulfobacteriota</taxon>
        <taxon>Desulfarculia</taxon>
        <taxon>Desulfarculales</taxon>
        <taxon>Desulfarculaceae</taxon>
        <taxon>Dethiosulfatarculus</taxon>
    </lineage>
</organism>
<name>A0A0D2HSL3_9BACT</name>
<evidence type="ECO:0000313" key="1">
    <source>
        <dbReference type="EMBL" id="KIX13498.1"/>
    </source>
</evidence>
<accession>A0A0D2HSL3</accession>
<dbReference type="Proteomes" id="UP000032233">
    <property type="component" value="Unassembled WGS sequence"/>
</dbReference>
<sequence>MGKMEFALFRFYYCELANNEFADESGSLCRHGTTSQDNNPHYCKKPLAQMIYNFLKFILPYYWVIRPTDRAKPCLPTLNPCDNEKMAGRNLALVFRYVVFPCDIPLYEGK</sequence>
<protein>
    <submittedName>
        <fullName evidence="1">Uncharacterized protein</fullName>
    </submittedName>
</protein>